<evidence type="ECO:0000313" key="5">
    <source>
        <dbReference type="EMBL" id="CAF4118386.1"/>
    </source>
</evidence>
<dbReference type="EMBL" id="CAJOBJ010007738">
    <property type="protein sequence ID" value="CAF4093664.1"/>
    <property type="molecule type" value="Genomic_DNA"/>
</dbReference>
<dbReference type="EMBL" id="CAJOBH010090520">
    <property type="protein sequence ID" value="CAF4562898.1"/>
    <property type="molecule type" value="Genomic_DNA"/>
</dbReference>
<dbReference type="Proteomes" id="UP000663834">
    <property type="component" value="Unassembled WGS sequence"/>
</dbReference>
<dbReference type="Proteomes" id="UP000663824">
    <property type="component" value="Unassembled WGS sequence"/>
</dbReference>
<evidence type="ECO:0000313" key="7">
    <source>
        <dbReference type="Proteomes" id="UP000663834"/>
    </source>
</evidence>
<proteinExistence type="predicted"/>
<reference evidence="1" key="1">
    <citation type="submission" date="2021-02" db="EMBL/GenBank/DDBJ databases">
        <authorList>
            <person name="Nowell W R."/>
        </authorList>
    </citation>
    <scope>NUCLEOTIDE SEQUENCE</scope>
</reference>
<dbReference type="Proteomes" id="UP000676336">
    <property type="component" value="Unassembled WGS sequence"/>
</dbReference>
<comment type="caution">
    <text evidence="1">The sequence shown here is derived from an EMBL/GenBank/DDBJ whole genome shotgun (WGS) entry which is preliminary data.</text>
</comment>
<dbReference type="Proteomes" id="UP000681720">
    <property type="component" value="Unassembled WGS sequence"/>
</dbReference>
<accession>A0A815GPH4</accession>
<dbReference type="AlphaFoldDB" id="A0A815GPH4"/>
<protein>
    <submittedName>
        <fullName evidence="1">Uncharacterized protein</fullName>
    </submittedName>
</protein>
<name>A0A815GPH4_9BILA</name>
<dbReference type="Proteomes" id="UP000681967">
    <property type="component" value="Unassembled WGS sequence"/>
</dbReference>
<dbReference type="EMBL" id="CAJNOV010016286">
    <property type="protein sequence ID" value="CAF1588136.1"/>
    <property type="molecule type" value="Genomic_DNA"/>
</dbReference>
<gene>
    <name evidence="6" type="ORF">BYL167_LOCUS38584</name>
    <name evidence="2" type="ORF">CJN711_LOCUS33735</name>
    <name evidence="4" type="ORF">GIL414_LOCUS16742</name>
    <name evidence="1" type="ORF">KQP761_LOCUS6828</name>
    <name evidence="3" type="ORF">MBJ925_LOCUS6117</name>
    <name evidence="5" type="ORF">SMN809_LOCUS18155</name>
</gene>
<sequence length="434" mass="49882">MSQPCANSTCKLASCALCHCCQQNVCIAHLTEHAEFLQSQLNPLADSINSLKNRFQTLHIHETVRDYHQKLEQWRLDCYQKVDHLFQEKSQELDQIAADLLDKQRDQITHIHSEVSKLIQSKEISQKNIESYTSSIAQLNDDLKTSEYANIHLHISPLIINDTLISVRKTRKKEINLNALSSIYKEKNYSPGSYCPMACNGRLLLIHQAPNLCFMNIETVIVKQILWSHGAIRDICWSSTLNKFIIIEENNILLINDTTLSVESVETIDKRRWFSCTCSDTRLFLTTGVRGSSIVEFHLSSLITAIKEWKSPNTCSKDEFINGIVYKNDIVALMIKNKIEKTVRLELRSCEKLDHIWSLLLNIMCNQNIAFRFCSLSYDEWLVADYETEHLLHITNDGKLKTTISYKAAPYYICVFDSDMLVVSAAKTVNFHKI</sequence>
<dbReference type="OrthoDB" id="9994399at2759"/>
<evidence type="ECO:0000313" key="2">
    <source>
        <dbReference type="EMBL" id="CAF1588136.1"/>
    </source>
</evidence>
<dbReference type="SUPFAM" id="SSF69322">
    <property type="entry name" value="Tricorn protease domain 2"/>
    <property type="match status" value="1"/>
</dbReference>
<dbReference type="Proteomes" id="UP000663855">
    <property type="component" value="Unassembled WGS sequence"/>
</dbReference>
<evidence type="ECO:0000313" key="6">
    <source>
        <dbReference type="EMBL" id="CAF4562898.1"/>
    </source>
</evidence>
<dbReference type="EMBL" id="CAJNOW010002155">
    <property type="protein sequence ID" value="CAF1342822.1"/>
    <property type="molecule type" value="Genomic_DNA"/>
</dbReference>
<dbReference type="EMBL" id="CAJOBI010008646">
    <property type="protein sequence ID" value="CAF4118386.1"/>
    <property type="molecule type" value="Genomic_DNA"/>
</dbReference>
<evidence type="ECO:0000313" key="1">
    <source>
        <dbReference type="EMBL" id="CAF1342822.1"/>
    </source>
</evidence>
<evidence type="ECO:0000313" key="3">
    <source>
        <dbReference type="EMBL" id="CAF1955916.1"/>
    </source>
</evidence>
<evidence type="ECO:0000313" key="4">
    <source>
        <dbReference type="EMBL" id="CAF4093664.1"/>
    </source>
</evidence>
<organism evidence="1 7">
    <name type="scientific">Rotaria magnacalcarata</name>
    <dbReference type="NCBI Taxonomy" id="392030"/>
    <lineage>
        <taxon>Eukaryota</taxon>
        <taxon>Metazoa</taxon>
        <taxon>Spiralia</taxon>
        <taxon>Gnathifera</taxon>
        <taxon>Rotifera</taxon>
        <taxon>Eurotatoria</taxon>
        <taxon>Bdelloidea</taxon>
        <taxon>Philodinida</taxon>
        <taxon>Philodinidae</taxon>
        <taxon>Rotaria</taxon>
    </lineage>
</organism>
<dbReference type="EMBL" id="CAJNRE010001752">
    <property type="protein sequence ID" value="CAF1955916.1"/>
    <property type="molecule type" value="Genomic_DNA"/>
</dbReference>